<dbReference type="Pfam" id="PF05618">
    <property type="entry name" value="Zn_protease"/>
    <property type="match status" value="2"/>
</dbReference>
<feature type="domain" description="Retropepsin-like aspartic endopeptidase" evidence="2">
    <location>
        <begin position="139"/>
        <end position="215"/>
    </location>
</feature>
<dbReference type="Gene3D" id="2.40.70.10">
    <property type="entry name" value="Acid Proteases"/>
    <property type="match status" value="2"/>
</dbReference>
<evidence type="ECO:0000256" key="1">
    <source>
        <dbReference type="SAM" id="SignalP"/>
    </source>
</evidence>
<keyword evidence="4" id="KW-1185">Reference proteome</keyword>
<dbReference type="Proteomes" id="UP000838160">
    <property type="component" value="Unassembled WGS sequence"/>
</dbReference>
<dbReference type="InterPro" id="IPR008503">
    <property type="entry name" value="Asp_endopeptidase"/>
</dbReference>
<evidence type="ECO:0000259" key="2">
    <source>
        <dbReference type="Pfam" id="PF05618"/>
    </source>
</evidence>
<proteinExistence type="predicted"/>
<keyword evidence="1" id="KW-0732">Signal</keyword>
<feature type="domain" description="Retropepsin-like aspartic endopeptidase" evidence="2">
    <location>
        <begin position="496"/>
        <end position="621"/>
    </location>
</feature>
<dbReference type="PANTHER" id="PTHR38037:SF2">
    <property type="entry name" value="ATP-DEPENDENT ZINC PROTEASE DOMAIN-CONTAINING PROTEIN-RELATED"/>
    <property type="match status" value="1"/>
</dbReference>
<dbReference type="PANTHER" id="PTHR38037">
    <property type="entry name" value="ZN_PROTEASE DOMAIN-CONTAINING PROTEIN"/>
    <property type="match status" value="1"/>
</dbReference>
<reference evidence="3" key="1">
    <citation type="submission" date="2021-12" db="EMBL/GenBank/DDBJ databases">
        <authorList>
            <person name="Rodrigo-Torres L."/>
            <person name="Arahal R. D."/>
            <person name="Lucena T."/>
        </authorList>
    </citation>
    <scope>NUCLEOTIDE SEQUENCE</scope>
    <source>
        <strain evidence="3">CECT 8226</strain>
    </source>
</reference>
<accession>A0ABM8ZER8</accession>
<organism evidence="3 4">
    <name type="scientific">Vibrio hippocampi</name>
    <dbReference type="NCBI Taxonomy" id="654686"/>
    <lineage>
        <taxon>Bacteria</taxon>
        <taxon>Pseudomonadati</taxon>
        <taxon>Pseudomonadota</taxon>
        <taxon>Gammaproteobacteria</taxon>
        <taxon>Vibrionales</taxon>
        <taxon>Vibrionaceae</taxon>
        <taxon>Vibrio</taxon>
    </lineage>
</organism>
<dbReference type="EMBL" id="CAKLCM010000001">
    <property type="protein sequence ID" value="CAH0524387.1"/>
    <property type="molecule type" value="Genomic_DNA"/>
</dbReference>
<sequence length="630" mass="70591">MKQNLARALISLMILWSTISFAASDLSTTGNPPLSVDEKVVLGRLENVYMQDVDSLVNVPFMGKIDTGADTTSMHATQISVESQHPDFQDLKNDKLLKAMVEKFGASGQDWREYPNQQELKQLKSTVSFVIRHPYTGEAITLKRPLTRASAIRSRSSEEPIYRPVVTLPLTIADTRVDTEVNLTDRSGFSSPILIGKTFLENHAWVLAGYDYLQQQSKARMIGRSESGFVQDTPVDVSLSLVNNYSILGASNIDIDDKAQTVTFDLQGRKGKMERVTYPITRMLKVSGKSYPLIYVPFKSGENFNRWILVYLKDRSKLSTQLRLGLNTINQYFVIDTAGNNLLQEKPQLFSDRLKNKPLVVSPVEEVVLDGYPLKAKPSFVVSTPLLKVQSFETIEAKGADKVEYFLSDLRHGGDDTIRKTILRKIKVGDTVRPVVDGEFIVGGQRVDVDFALEVLDDGEGDEPYFIIGKKARESGVLVNPRSEQLLESYPIFKAGHIENATVEGLTFPVKLDTGADVSSISATDIKQFEKEGKSWVTFTYSNDMGMKQEFTREVVGSMRIKAKKGEKSTARPVVKMKVKLGEVEKTIRVNLQDRSRFHYSMILGKNFLRYGALVSSEQNFLLGNEIDSY</sequence>
<gene>
    <name evidence="3" type="ORF">VHP8226_00214</name>
</gene>
<name>A0ABM8ZER8_9VIBR</name>
<evidence type="ECO:0000313" key="3">
    <source>
        <dbReference type="EMBL" id="CAH0524387.1"/>
    </source>
</evidence>
<comment type="caution">
    <text evidence="3">The sequence shown here is derived from an EMBL/GenBank/DDBJ whole genome shotgun (WGS) entry which is preliminary data.</text>
</comment>
<dbReference type="InterPro" id="IPR021109">
    <property type="entry name" value="Peptidase_aspartic_dom_sf"/>
</dbReference>
<protein>
    <recommendedName>
        <fullName evidence="2">Retropepsin-like aspartic endopeptidase domain-containing protein</fullName>
    </recommendedName>
</protein>
<dbReference type="SUPFAM" id="SSF50630">
    <property type="entry name" value="Acid proteases"/>
    <property type="match status" value="4"/>
</dbReference>
<dbReference type="RefSeq" id="WP_237483306.1">
    <property type="nucleotide sequence ID" value="NZ_CAKLCM010000001.1"/>
</dbReference>
<feature type="signal peptide" evidence="1">
    <location>
        <begin position="1"/>
        <end position="22"/>
    </location>
</feature>
<feature type="chain" id="PRO_5046531619" description="Retropepsin-like aspartic endopeptidase domain-containing protein" evidence="1">
    <location>
        <begin position="23"/>
        <end position="630"/>
    </location>
</feature>
<evidence type="ECO:0000313" key="4">
    <source>
        <dbReference type="Proteomes" id="UP000838160"/>
    </source>
</evidence>